<evidence type="ECO:0000313" key="3">
    <source>
        <dbReference type="Proteomes" id="UP000054874"/>
    </source>
</evidence>
<reference evidence="2 3" key="1">
    <citation type="submission" date="2015-11" db="EMBL/GenBank/DDBJ databases">
        <title>Butyribacter intestini gen. nov., sp. nov., a butyric acid-producing bacterium of the family Lachnospiraceae isolated from the human faeces.</title>
        <authorList>
            <person name="Zou Y."/>
            <person name="Xue W."/>
            <person name="Luo G."/>
            <person name="Lv M."/>
        </authorList>
    </citation>
    <scope>NUCLEOTIDE SEQUENCE [LARGE SCALE GENOMIC DNA]</scope>
    <source>
        <strain evidence="2 3">ACET-33324</strain>
    </source>
</reference>
<accession>A0A0V8QBP4</accession>
<proteinExistence type="predicted"/>
<dbReference type="AlphaFoldDB" id="A0A0V8QBP4"/>
<evidence type="ECO:0000256" key="1">
    <source>
        <dbReference type="SAM" id="Coils"/>
    </source>
</evidence>
<comment type="caution">
    <text evidence="2">The sequence shown here is derived from an EMBL/GenBank/DDBJ whole genome shotgun (WGS) entry which is preliminary data.</text>
</comment>
<feature type="coiled-coil region" evidence="1">
    <location>
        <begin position="280"/>
        <end position="307"/>
    </location>
</feature>
<dbReference type="OrthoDB" id="9800759at2"/>
<keyword evidence="3" id="KW-1185">Reference proteome</keyword>
<gene>
    <name evidence="2" type="ORF">ASU35_14425</name>
</gene>
<feature type="coiled-coil region" evidence="1">
    <location>
        <begin position="418"/>
        <end position="452"/>
    </location>
</feature>
<organism evidence="2 3">
    <name type="scientific">Acetivibrio ethanolgignens</name>
    <dbReference type="NCBI Taxonomy" id="290052"/>
    <lineage>
        <taxon>Bacteria</taxon>
        <taxon>Bacillati</taxon>
        <taxon>Bacillota</taxon>
        <taxon>Clostridia</taxon>
        <taxon>Eubacteriales</taxon>
        <taxon>Oscillospiraceae</taxon>
        <taxon>Acetivibrio</taxon>
    </lineage>
</organism>
<dbReference type="Gene3D" id="3.30.930.30">
    <property type="match status" value="1"/>
</dbReference>
<evidence type="ECO:0008006" key="4">
    <source>
        <dbReference type="Google" id="ProtNLM"/>
    </source>
</evidence>
<dbReference type="EMBL" id="LNAM01000189">
    <property type="protein sequence ID" value="KSV58000.1"/>
    <property type="molecule type" value="Genomic_DNA"/>
</dbReference>
<dbReference type="STRING" id="290052.ASU35_14425"/>
<dbReference type="RefSeq" id="WP_058353762.1">
    <property type="nucleotide sequence ID" value="NZ_CABMMD010000189.1"/>
</dbReference>
<feature type="coiled-coil region" evidence="1">
    <location>
        <begin position="343"/>
        <end position="391"/>
    </location>
</feature>
<name>A0A0V8QBP4_9FIRM</name>
<sequence>MSGKKEKTISGAMYSAPNLEHNLRTHIPPNSVEERRHLNWVYTKDSEITLQQVYEKLFAKPYKEWRDREIKKGRGKRFPPTYYEKIEQDKQKHLCYEIIWQIGDMRDTGFVYTPDDANRAQDLLDEFAKYLLELPEVCVVTQKELDDPNWKPPFEAGLIVHHMVYHGDENSPHIHMTYIPYTTNSSKGAPIQNAFAQTFKDLGFPTTMRQAVTETGDLVWQKDEDGNLKPQMKRDRYGGADWVETQKAILQDMMLKEFGWERFYKGSNPRGNLTLSDYRREKAAEMAKEEERKLEDIKDKVTAGQATIQAQAEQMEAMLESLGKGAEVERQLSVRITDKNAELDDVLRNLADKSTELDEVKQDLTDKKSEVREQEQKLTLIKEDADEVIQKAKFAEELIDYFRNTNSGDREKAYFEKMLDLKYENECLKRQNEELKTENRTLKAKLEKAYDFMRQFTINGMNMLEHFLRSIGEWVQQKVAGMSR</sequence>
<keyword evidence="1" id="KW-0175">Coiled coil</keyword>
<protein>
    <recommendedName>
        <fullName evidence="4">Recombinase</fullName>
    </recommendedName>
</protein>
<evidence type="ECO:0000313" key="2">
    <source>
        <dbReference type="EMBL" id="KSV58000.1"/>
    </source>
</evidence>
<dbReference type="Proteomes" id="UP000054874">
    <property type="component" value="Unassembled WGS sequence"/>
</dbReference>